<gene>
    <name evidence="1" type="ORF">C9I88_01860</name>
</gene>
<reference evidence="1 2" key="1">
    <citation type="submission" date="2018-01" db="EMBL/GenBank/DDBJ databases">
        <title>Whole genome sequencing of Histamine producing bacteria.</title>
        <authorList>
            <person name="Butler K."/>
        </authorList>
    </citation>
    <scope>NUCLEOTIDE SEQUENCE [LARGE SCALE GENOMIC DNA]</scope>
    <source>
        <strain evidence="1 2">NCIMB 13481</strain>
    </source>
</reference>
<evidence type="ECO:0000313" key="1">
    <source>
        <dbReference type="EMBL" id="PSV99922.1"/>
    </source>
</evidence>
<evidence type="ECO:0008006" key="3">
    <source>
        <dbReference type="Google" id="ProtNLM"/>
    </source>
</evidence>
<sequence>MNFGHFNNEIDLTDDVLLTAEQVCERLSISRRTLDTKKKSGEFPEPICYVFSSPRWSIRQLNEWINKSTNDPINNLMRQR</sequence>
<dbReference type="AlphaFoldDB" id="A0A2T3MRQ1"/>
<evidence type="ECO:0000313" key="2">
    <source>
        <dbReference type="Proteomes" id="UP000241954"/>
    </source>
</evidence>
<dbReference type="Proteomes" id="UP000241954">
    <property type="component" value="Unassembled WGS sequence"/>
</dbReference>
<accession>A0A2T3MRQ1</accession>
<proteinExistence type="predicted"/>
<dbReference type="EMBL" id="PYLW01000001">
    <property type="protein sequence ID" value="PSV99922.1"/>
    <property type="molecule type" value="Genomic_DNA"/>
</dbReference>
<comment type="caution">
    <text evidence="1">The sequence shown here is derived from an EMBL/GenBank/DDBJ whole genome shotgun (WGS) entry which is preliminary data.</text>
</comment>
<protein>
    <recommendedName>
        <fullName evidence="3">DNA-binding protein</fullName>
    </recommendedName>
</protein>
<dbReference type="Gene3D" id="1.10.238.160">
    <property type="match status" value="1"/>
</dbReference>
<name>A0A2T3MRQ1_9GAMM</name>
<organism evidence="1 2">
    <name type="scientific">Photobacterium iliopiscarium</name>
    <dbReference type="NCBI Taxonomy" id="56192"/>
    <lineage>
        <taxon>Bacteria</taxon>
        <taxon>Pseudomonadati</taxon>
        <taxon>Pseudomonadota</taxon>
        <taxon>Gammaproteobacteria</taxon>
        <taxon>Vibrionales</taxon>
        <taxon>Vibrionaceae</taxon>
        <taxon>Photobacterium</taxon>
    </lineage>
</organism>